<dbReference type="Proteomes" id="UP000820818">
    <property type="component" value="Linkage Group LG6"/>
</dbReference>
<comment type="caution">
    <text evidence="1">The sequence shown here is derived from an EMBL/GenBank/DDBJ whole genome shotgun (WGS) entry which is preliminary data.</text>
</comment>
<organism evidence="1 2">
    <name type="scientific">Daphnia sinensis</name>
    <dbReference type="NCBI Taxonomy" id="1820382"/>
    <lineage>
        <taxon>Eukaryota</taxon>
        <taxon>Metazoa</taxon>
        <taxon>Ecdysozoa</taxon>
        <taxon>Arthropoda</taxon>
        <taxon>Crustacea</taxon>
        <taxon>Branchiopoda</taxon>
        <taxon>Diplostraca</taxon>
        <taxon>Cladocera</taxon>
        <taxon>Anomopoda</taxon>
        <taxon>Daphniidae</taxon>
        <taxon>Daphnia</taxon>
        <taxon>Daphnia similis group</taxon>
    </lineage>
</organism>
<protein>
    <submittedName>
        <fullName evidence="1">Uncharacterized protein</fullName>
    </submittedName>
</protein>
<accession>A0AAD5PVP2</accession>
<keyword evidence="2" id="KW-1185">Reference proteome</keyword>
<sequence>MDGNIDGVELCNNSEQAKLIPILAVKRLHPDNLNEIERASHAPLCAYLKRVKSHSGYWSSEIHAAIHTARSSKIKQIIQLSETNAPQRVDEDFYTYCKSDTVEDEHIINFNDLSPFSEIDFKMISGFIIDSMHTVYGAFSRRLKGISSVKHEGRLKFELLAAFDHTVRQLTKSVNNYKDAELRQFLYYLLFYKVLEKKQLENLMLLPQSMLLLGSYNPEPVPAEKSGEASRLLKLYVEQMKEFEFPIRFLTHNVIHVPEAVINHQTRVETLDAFIYENVQRVFRDILGSGNIPVEQIRNRLTERNKYLLPTSPDGLILSQAEDFYTQAELMEQKETGSKQILLELVDKGERYPKNLRFAKCTLSTVFPDNICLLNNGKVFVCREISKNPRNNNLIVSGFRFESMTTAFQQPYQSSDYHIQIVSKLEEYLHDISIQQIKGKCTRCLCQ</sequence>
<gene>
    <name evidence="1" type="ORF">GHT06_017022</name>
</gene>
<proteinExistence type="predicted"/>
<name>A0AAD5PVP2_9CRUS</name>
<reference evidence="1 2" key="1">
    <citation type="submission" date="2022-05" db="EMBL/GenBank/DDBJ databases">
        <title>A multi-omics perspective on studying reproductive biology in Daphnia sinensis.</title>
        <authorList>
            <person name="Jia J."/>
        </authorList>
    </citation>
    <scope>NUCLEOTIDE SEQUENCE [LARGE SCALE GENOMIC DNA]</scope>
    <source>
        <strain evidence="1 2">WSL</strain>
    </source>
</reference>
<dbReference type="EMBL" id="WJBH02000006">
    <property type="protein sequence ID" value="KAI9557205.1"/>
    <property type="molecule type" value="Genomic_DNA"/>
</dbReference>
<evidence type="ECO:0000313" key="2">
    <source>
        <dbReference type="Proteomes" id="UP000820818"/>
    </source>
</evidence>
<dbReference type="AlphaFoldDB" id="A0AAD5PVP2"/>
<evidence type="ECO:0000313" key="1">
    <source>
        <dbReference type="EMBL" id="KAI9557205.1"/>
    </source>
</evidence>